<dbReference type="GO" id="GO:0019379">
    <property type="term" value="P:sulfate assimilation, phosphoadenylyl sulfate reduction by phosphoadenylyl-sulfate reductase (thioredoxin)"/>
    <property type="evidence" value="ECO:0007669"/>
    <property type="project" value="UniProtKB-UniRule"/>
</dbReference>
<dbReference type="Gene3D" id="3.40.50.620">
    <property type="entry name" value="HUPs"/>
    <property type="match status" value="1"/>
</dbReference>
<keyword evidence="2 4" id="KW-0963">Cytoplasm</keyword>
<protein>
    <recommendedName>
        <fullName evidence="4">Phosphoadenosine 5'-phosphosulfate reductase</fullName>
        <shortName evidence="4">PAPS reductase</shortName>
        <ecNumber evidence="4">1.8.4.8</ecNumber>
    </recommendedName>
    <alternativeName>
        <fullName evidence="4">3'-phosphoadenylylsulfate reductase</fullName>
    </alternativeName>
    <alternativeName>
        <fullName evidence="4">PAPS reductase, thioredoxin dependent</fullName>
    </alternativeName>
    <alternativeName>
        <fullName evidence="4">PAPS sulfotransferase</fullName>
    </alternativeName>
    <alternativeName>
        <fullName evidence="4">PAdoPS reductase</fullName>
    </alternativeName>
</protein>
<dbReference type="PANTHER" id="PTHR46509">
    <property type="entry name" value="PHOSPHOADENOSINE PHOSPHOSULFATE REDUCTASE"/>
    <property type="match status" value="1"/>
</dbReference>
<dbReference type="GO" id="GO:0070814">
    <property type="term" value="P:hydrogen sulfide biosynthetic process"/>
    <property type="evidence" value="ECO:0007669"/>
    <property type="project" value="UniProtKB-UniRule"/>
</dbReference>
<evidence type="ECO:0000259" key="5">
    <source>
        <dbReference type="Pfam" id="PF01507"/>
    </source>
</evidence>
<dbReference type="InterPro" id="IPR011800">
    <property type="entry name" value="PAPS_reductase_CysH"/>
</dbReference>
<comment type="subcellular location">
    <subcellularLocation>
        <location evidence="4">Cytoplasm</location>
    </subcellularLocation>
</comment>
<dbReference type="EC" id="1.8.4.8" evidence="4"/>
<dbReference type="UniPathway" id="UPA00140">
    <property type="reaction ID" value="UER00206"/>
</dbReference>
<dbReference type="RefSeq" id="WP_068325897.1">
    <property type="nucleotide sequence ID" value="NZ_LVHF01000009.1"/>
</dbReference>
<dbReference type="OrthoDB" id="9794018at2"/>
<organism evidence="6 7">
    <name type="scientific">Photobacterium jeanii</name>
    <dbReference type="NCBI Taxonomy" id="858640"/>
    <lineage>
        <taxon>Bacteria</taxon>
        <taxon>Pseudomonadati</taxon>
        <taxon>Pseudomonadota</taxon>
        <taxon>Gammaproteobacteria</taxon>
        <taxon>Vibrionales</taxon>
        <taxon>Vibrionaceae</taxon>
        <taxon>Photobacterium</taxon>
    </lineage>
</organism>
<proteinExistence type="inferred from homology"/>
<dbReference type="STRING" id="858640.A3K86_00270"/>
<sequence>MTKTTTASTVKWRLDELLALNKVDQILQLAQINAELEQLSAQERVRWALTNLQGEFALASSFGVQSAVMLHLVTEAKADIPVILTDTGYLFPETYLFIDELTERLSLNLKVYRAELTPAWQEARYGELWAQGVEGIKLYNRLNKVEPMRRALDELAVSTWFSGLRREQSSTRASLPVLAIQNGVFKFLPLIDWTNQDIDAYLKQHDLPYHPLYEQGYLSVGDVHTTQKWEPGMKEEETRFFGLKRECGLHEDDSEQDGSGI</sequence>
<dbReference type="NCBIfam" id="NF002537">
    <property type="entry name" value="PRK02090.1"/>
    <property type="match status" value="1"/>
</dbReference>
<evidence type="ECO:0000256" key="2">
    <source>
        <dbReference type="ARBA" id="ARBA00022490"/>
    </source>
</evidence>
<dbReference type="AlphaFoldDB" id="A0A178KQ07"/>
<dbReference type="Proteomes" id="UP000078503">
    <property type="component" value="Unassembled WGS sequence"/>
</dbReference>
<dbReference type="CDD" id="cd23945">
    <property type="entry name" value="PAPS_reductase"/>
    <property type="match status" value="1"/>
</dbReference>
<evidence type="ECO:0000313" key="6">
    <source>
        <dbReference type="EMBL" id="OAN19310.1"/>
    </source>
</evidence>
<comment type="function">
    <text evidence="4">Catalyzes the formation of sulfite from phosphoadenosine 5'-phosphosulfate (PAPS) using thioredoxin as an electron donor.</text>
</comment>
<dbReference type="NCBIfam" id="TIGR00434">
    <property type="entry name" value="cysH"/>
    <property type="match status" value="1"/>
</dbReference>
<evidence type="ECO:0000256" key="4">
    <source>
        <dbReference type="HAMAP-Rule" id="MF_00063"/>
    </source>
</evidence>
<dbReference type="FunFam" id="3.40.50.620:FF:000043">
    <property type="entry name" value="Phosphoadenosine phosphosulfate reductase"/>
    <property type="match status" value="1"/>
</dbReference>
<dbReference type="Pfam" id="PF01507">
    <property type="entry name" value="PAPS_reduct"/>
    <property type="match status" value="1"/>
</dbReference>
<evidence type="ECO:0000313" key="7">
    <source>
        <dbReference type="Proteomes" id="UP000078503"/>
    </source>
</evidence>
<comment type="pathway">
    <text evidence="4">Sulfur metabolism; hydrogen sulfide biosynthesis; sulfite from sulfate: step 3/3.</text>
</comment>
<comment type="similarity">
    <text evidence="1 4">Belongs to the PAPS reductase family. CysH subfamily.</text>
</comment>
<keyword evidence="7" id="KW-1185">Reference proteome</keyword>
<feature type="active site" description="Nucleophile; cysteine thiosulfonate intermediate" evidence="4">
    <location>
        <position position="247"/>
    </location>
</feature>
<reference evidence="6 7" key="1">
    <citation type="submission" date="2016-03" db="EMBL/GenBank/DDBJ databases">
        <title>Photobacterium proteolyticum sp. nov. a protease producing bacterium isolated from ocean sediments of Laizhou Bay.</title>
        <authorList>
            <person name="Li Y."/>
        </authorList>
    </citation>
    <scope>NUCLEOTIDE SEQUENCE [LARGE SCALE GENOMIC DNA]</scope>
    <source>
        <strain evidence="6 7">R-40508</strain>
    </source>
</reference>
<dbReference type="PIRSF" id="PIRSF000857">
    <property type="entry name" value="PAPS_reductase"/>
    <property type="match status" value="1"/>
</dbReference>
<dbReference type="InterPro" id="IPR014729">
    <property type="entry name" value="Rossmann-like_a/b/a_fold"/>
</dbReference>
<dbReference type="GO" id="GO:0004604">
    <property type="term" value="F:phosphoadenylyl-sulfate reductase (thioredoxin) activity"/>
    <property type="evidence" value="ECO:0007669"/>
    <property type="project" value="UniProtKB-UniRule"/>
</dbReference>
<name>A0A178KQ07_9GAMM</name>
<comment type="caution">
    <text evidence="6">The sequence shown here is derived from an EMBL/GenBank/DDBJ whole genome shotgun (WGS) entry which is preliminary data.</text>
</comment>
<gene>
    <name evidence="4" type="primary">cysH</name>
    <name evidence="6" type="ORF">A3K86_00270</name>
</gene>
<dbReference type="InterPro" id="IPR002500">
    <property type="entry name" value="PAPS_reduct_dom"/>
</dbReference>
<dbReference type="PANTHER" id="PTHR46509:SF1">
    <property type="entry name" value="PHOSPHOADENOSINE PHOSPHOSULFATE REDUCTASE"/>
    <property type="match status" value="1"/>
</dbReference>
<keyword evidence="3 4" id="KW-0560">Oxidoreductase</keyword>
<dbReference type="EMBL" id="LVHF01000009">
    <property type="protein sequence ID" value="OAN19310.1"/>
    <property type="molecule type" value="Genomic_DNA"/>
</dbReference>
<feature type="domain" description="Phosphoadenosine phosphosulphate reductase" evidence="5">
    <location>
        <begin position="57"/>
        <end position="228"/>
    </location>
</feature>
<comment type="caution">
    <text evidence="4">Lacks conserved residue(s) required for the propagation of feature annotation.</text>
</comment>
<comment type="catalytic activity">
    <reaction evidence="4">
        <text>[thioredoxin]-disulfide + sulfite + adenosine 3',5'-bisphosphate + 2 H(+) = [thioredoxin]-dithiol + 3'-phosphoadenylyl sulfate</text>
        <dbReference type="Rhea" id="RHEA:11724"/>
        <dbReference type="Rhea" id="RHEA-COMP:10698"/>
        <dbReference type="Rhea" id="RHEA-COMP:10700"/>
        <dbReference type="ChEBI" id="CHEBI:15378"/>
        <dbReference type="ChEBI" id="CHEBI:17359"/>
        <dbReference type="ChEBI" id="CHEBI:29950"/>
        <dbReference type="ChEBI" id="CHEBI:50058"/>
        <dbReference type="ChEBI" id="CHEBI:58339"/>
        <dbReference type="ChEBI" id="CHEBI:58343"/>
        <dbReference type="EC" id="1.8.4.8"/>
    </reaction>
</comment>
<dbReference type="HAMAP" id="MF_00063">
    <property type="entry name" value="CysH"/>
    <property type="match status" value="1"/>
</dbReference>
<dbReference type="SUPFAM" id="SSF52402">
    <property type="entry name" value="Adenine nucleotide alpha hydrolases-like"/>
    <property type="match status" value="1"/>
</dbReference>
<evidence type="ECO:0000256" key="1">
    <source>
        <dbReference type="ARBA" id="ARBA00009732"/>
    </source>
</evidence>
<dbReference type="NCBIfam" id="TIGR02057">
    <property type="entry name" value="PAPS_reductase"/>
    <property type="match status" value="1"/>
</dbReference>
<accession>A0A178KQ07</accession>
<dbReference type="GO" id="GO:0005737">
    <property type="term" value="C:cytoplasm"/>
    <property type="evidence" value="ECO:0007669"/>
    <property type="project" value="UniProtKB-SubCell"/>
</dbReference>
<evidence type="ECO:0000256" key="3">
    <source>
        <dbReference type="ARBA" id="ARBA00023002"/>
    </source>
</evidence>
<dbReference type="InterPro" id="IPR004511">
    <property type="entry name" value="PAPS/APS_Rdtase"/>
</dbReference>